<name>A0A8J5V3P9_ZIZPA</name>
<feature type="compositionally biased region" description="Low complexity" evidence="1">
    <location>
        <begin position="1"/>
        <end position="19"/>
    </location>
</feature>
<evidence type="ECO:0000256" key="2">
    <source>
        <dbReference type="SAM" id="Phobius"/>
    </source>
</evidence>
<proteinExistence type="predicted"/>
<feature type="region of interest" description="Disordered" evidence="1">
    <location>
        <begin position="1"/>
        <end position="20"/>
    </location>
</feature>
<evidence type="ECO:0000313" key="4">
    <source>
        <dbReference type="Proteomes" id="UP000729402"/>
    </source>
</evidence>
<dbReference type="AlphaFoldDB" id="A0A8J5V3P9"/>
<keyword evidence="2" id="KW-0812">Transmembrane</keyword>
<accession>A0A8J5V3P9</accession>
<evidence type="ECO:0000256" key="1">
    <source>
        <dbReference type="SAM" id="MobiDB-lite"/>
    </source>
</evidence>
<gene>
    <name evidence="3" type="ORF">GUJ93_ZPchr0008g12634</name>
</gene>
<evidence type="ECO:0000313" key="3">
    <source>
        <dbReference type="EMBL" id="KAG8045601.1"/>
    </source>
</evidence>
<reference evidence="3" key="2">
    <citation type="submission" date="2021-02" db="EMBL/GenBank/DDBJ databases">
        <authorList>
            <person name="Kimball J.A."/>
            <person name="Haas M.W."/>
            <person name="Macchietto M."/>
            <person name="Kono T."/>
            <person name="Duquette J."/>
            <person name="Shao M."/>
        </authorList>
    </citation>
    <scope>NUCLEOTIDE SEQUENCE</scope>
    <source>
        <tissue evidence="3">Fresh leaf tissue</tissue>
    </source>
</reference>
<organism evidence="3 4">
    <name type="scientific">Zizania palustris</name>
    <name type="common">Northern wild rice</name>
    <dbReference type="NCBI Taxonomy" id="103762"/>
    <lineage>
        <taxon>Eukaryota</taxon>
        <taxon>Viridiplantae</taxon>
        <taxon>Streptophyta</taxon>
        <taxon>Embryophyta</taxon>
        <taxon>Tracheophyta</taxon>
        <taxon>Spermatophyta</taxon>
        <taxon>Magnoliopsida</taxon>
        <taxon>Liliopsida</taxon>
        <taxon>Poales</taxon>
        <taxon>Poaceae</taxon>
        <taxon>BOP clade</taxon>
        <taxon>Oryzoideae</taxon>
        <taxon>Oryzeae</taxon>
        <taxon>Zizaniinae</taxon>
        <taxon>Zizania</taxon>
    </lineage>
</organism>
<keyword evidence="2" id="KW-0472">Membrane</keyword>
<keyword evidence="2" id="KW-1133">Transmembrane helix</keyword>
<protein>
    <recommendedName>
        <fullName evidence="5">Thioredoxin domain-containing protein</fullName>
    </recommendedName>
</protein>
<dbReference type="EMBL" id="JAAALK010000290">
    <property type="protein sequence ID" value="KAG8045601.1"/>
    <property type="molecule type" value="Genomic_DNA"/>
</dbReference>
<feature type="transmembrane region" description="Helical" evidence="2">
    <location>
        <begin position="107"/>
        <end position="133"/>
    </location>
</feature>
<reference evidence="3" key="1">
    <citation type="journal article" date="2021" name="bioRxiv">
        <title>Whole Genome Assembly and Annotation of Northern Wild Rice, Zizania palustris L., Supports a Whole Genome Duplication in the Zizania Genus.</title>
        <authorList>
            <person name="Haas M."/>
            <person name="Kono T."/>
            <person name="Macchietto M."/>
            <person name="Millas R."/>
            <person name="McGilp L."/>
            <person name="Shao M."/>
            <person name="Duquette J."/>
            <person name="Hirsch C.N."/>
            <person name="Kimball J."/>
        </authorList>
    </citation>
    <scope>NUCLEOTIDE SEQUENCE</scope>
    <source>
        <tissue evidence="3">Fresh leaf tissue</tissue>
    </source>
</reference>
<sequence length="309" mass="34609">MEVATATEASAPAASGGASWRSHPFPWLDAAISEPYYFLHLVAFFSYFAIRSSVPSADDGGELHSRLLRREIQAVLIFLVLFVVKIVKEENWETFIADSLLYAKGLLLAVTLVINSWLSFSYLLGFVVIYAVAQQPPYDGPGHSNHLTPLQLEGLLTEEPTTRFWLVEFRTSFSGTCIQASRVLPELSNIYSNKNISFGIVDIGHFPNAAAKFGISMWDHLPTYILFDKTTEVTRFPEITSESKVFVPKVTKKLLCQHFDLDRRLIEYLSRLACTVGHPGSPPVPFQYLPLPCLMLFLANYILNMPSAP</sequence>
<dbReference type="OrthoDB" id="20229at2759"/>
<keyword evidence="4" id="KW-1185">Reference proteome</keyword>
<dbReference type="Proteomes" id="UP000729402">
    <property type="component" value="Unassembled WGS sequence"/>
</dbReference>
<comment type="caution">
    <text evidence="3">The sequence shown here is derived from an EMBL/GenBank/DDBJ whole genome shotgun (WGS) entry which is preliminary data.</text>
</comment>
<evidence type="ECO:0008006" key="5">
    <source>
        <dbReference type="Google" id="ProtNLM"/>
    </source>
</evidence>